<keyword evidence="1" id="KW-0378">Hydrolase</keyword>
<evidence type="ECO:0000313" key="2">
    <source>
        <dbReference type="Proteomes" id="UP001362999"/>
    </source>
</evidence>
<reference evidence="1 2" key="1">
    <citation type="journal article" date="2024" name="J Genomics">
        <title>Draft genome sequencing and assembly of Favolaschia claudopus CIRM-BRFM 2984 isolated from oak limbs.</title>
        <authorList>
            <person name="Navarro D."/>
            <person name="Drula E."/>
            <person name="Chaduli D."/>
            <person name="Cazenave R."/>
            <person name="Ahrendt S."/>
            <person name="Wang J."/>
            <person name="Lipzen A."/>
            <person name="Daum C."/>
            <person name="Barry K."/>
            <person name="Grigoriev I.V."/>
            <person name="Favel A."/>
            <person name="Rosso M.N."/>
            <person name="Martin F."/>
        </authorList>
    </citation>
    <scope>NUCLEOTIDE SEQUENCE [LARGE SCALE GENOMIC DNA]</scope>
    <source>
        <strain evidence="1 2">CIRM-BRFM 2984</strain>
    </source>
</reference>
<organism evidence="1 2">
    <name type="scientific">Favolaschia claudopus</name>
    <dbReference type="NCBI Taxonomy" id="2862362"/>
    <lineage>
        <taxon>Eukaryota</taxon>
        <taxon>Fungi</taxon>
        <taxon>Dikarya</taxon>
        <taxon>Basidiomycota</taxon>
        <taxon>Agaricomycotina</taxon>
        <taxon>Agaricomycetes</taxon>
        <taxon>Agaricomycetidae</taxon>
        <taxon>Agaricales</taxon>
        <taxon>Marasmiineae</taxon>
        <taxon>Mycenaceae</taxon>
        <taxon>Favolaschia</taxon>
    </lineage>
</organism>
<keyword evidence="1" id="KW-0067">ATP-binding</keyword>
<dbReference type="GO" id="GO:0004386">
    <property type="term" value="F:helicase activity"/>
    <property type="evidence" value="ECO:0007669"/>
    <property type="project" value="UniProtKB-KW"/>
</dbReference>
<gene>
    <name evidence="1" type="ORF">R3P38DRAFT_3329635</name>
</gene>
<keyword evidence="2" id="KW-1185">Reference proteome</keyword>
<comment type="caution">
    <text evidence="1">The sequence shown here is derived from an EMBL/GenBank/DDBJ whole genome shotgun (WGS) entry which is preliminary data.</text>
</comment>
<accession>A0AAV9ZXU9</accession>
<dbReference type="InterPro" id="IPR027417">
    <property type="entry name" value="P-loop_NTPase"/>
</dbReference>
<proteinExistence type="predicted"/>
<dbReference type="Proteomes" id="UP001362999">
    <property type="component" value="Unassembled WGS sequence"/>
</dbReference>
<keyword evidence="1" id="KW-0347">Helicase</keyword>
<protein>
    <submittedName>
        <fullName evidence="1">ATP-dependent DNA helicase hus2/rqh1</fullName>
    </submittedName>
</protein>
<sequence>MPGQNHGYDYTLEAPSSNADTSLTLLSATVPSHIFNHINSSLALRPNPTVIRVSTNRPNLVYARHILVNGRHDLRNLDMIVPAAFHPPMRLPTLLIFFGVKIETSAAAQYIDSRLPDGLRGTGICRHYHAEMSRQYLDQVYSDFADPEGRTLILCATAGAGEDVDIPRIEGVITYGIAEEVTTKTQWDAAFCVSMIEPWVAEIDSSTLIIDSNDPDCPLQDISLTKKNPTKQERTGRASIHFAVSDECERVLKAAYYGDDSAEALYYTGRWCCDSKAHVGSTFELQKLFLGSIYEEQPVVPTAAKRRRNVYRPTRDRPLLEELLGRWRFDVHRNFHLRAVRPPTFILDAPDIKKLAMAAPDSINSAESITTLLKQTEEWAGLWADGLFKLVSGYTPVNGDDEEEGPRAKRRKA</sequence>
<name>A0AAV9ZXU9_9AGAR</name>
<dbReference type="Gene3D" id="3.40.50.300">
    <property type="entry name" value="P-loop containing nucleotide triphosphate hydrolases"/>
    <property type="match status" value="1"/>
</dbReference>
<keyword evidence="1" id="KW-0547">Nucleotide-binding</keyword>
<dbReference type="SUPFAM" id="SSF52540">
    <property type="entry name" value="P-loop containing nucleoside triphosphate hydrolases"/>
    <property type="match status" value="1"/>
</dbReference>
<dbReference type="EMBL" id="JAWWNJ010000099">
    <property type="protein sequence ID" value="KAK6996088.1"/>
    <property type="molecule type" value="Genomic_DNA"/>
</dbReference>
<evidence type="ECO:0000313" key="1">
    <source>
        <dbReference type="EMBL" id="KAK6996088.1"/>
    </source>
</evidence>
<dbReference type="AlphaFoldDB" id="A0AAV9ZXU9"/>